<evidence type="ECO:0000313" key="2">
    <source>
        <dbReference type="EMBL" id="UVF62593.1"/>
    </source>
</evidence>
<name>A0A976UB13_9CAUD</name>
<keyword evidence="1" id="KW-0175">Coiled coil</keyword>
<evidence type="ECO:0000256" key="1">
    <source>
        <dbReference type="SAM" id="Coils"/>
    </source>
</evidence>
<dbReference type="EMBL" id="ON649702">
    <property type="protein sequence ID" value="UVF62593.1"/>
    <property type="molecule type" value="Genomic_DNA"/>
</dbReference>
<accession>A0A976UB13</accession>
<feature type="coiled-coil region" evidence="1">
    <location>
        <begin position="427"/>
        <end position="454"/>
    </location>
</feature>
<organism evidence="2 3">
    <name type="scientific">Poseidoniales virus YSH_150918</name>
    <dbReference type="NCBI Taxonomy" id="3071324"/>
    <lineage>
        <taxon>Viruses</taxon>
        <taxon>Duplodnaviria</taxon>
        <taxon>Heunggongvirae</taxon>
        <taxon>Uroviricota</taxon>
        <taxon>Caudoviricetes</taxon>
        <taxon>Magrovirales</taxon>
        <taxon>Aoguangviridae</taxon>
        <taxon>Aobingvirus</taxon>
        <taxon>Aobingvirus yangshanense</taxon>
    </lineage>
</organism>
<evidence type="ECO:0000313" key="3">
    <source>
        <dbReference type="Proteomes" id="UP001157002"/>
    </source>
</evidence>
<keyword evidence="3" id="KW-1185">Reference proteome</keyword>
<reference evidence="2 3" key="1">
    <citation type="submission" date="2022-05" db="EMBL/GenBank/DDBJ databases">
        <title>Diverse viruses of marine archaea discovered using metagenomics.</title>
        <authorList>
            <person name="Zhou Y."/>
        </authorList>
    </citation>
    <scope>NUCLEOTIDE SEQUENCE [LARGE SCALE GENOMIC DNA]</scope>
    <source>
        <strain evidence="2">YSH_150918</strain>
    </source>
</reference>
<dbReference type="RefSeq" id="YP_010806184.1">
    <property type="nucleotide sequence ID" value="NC_077214.1"/>
</dbReference>
<dbReference type="Proteomes" id="UP001157002">
    <property type="component" value="Segment"/>
</dbReference>
<sequence>MNIDEIVDEIIELEEYQEFEEDEIREDVLEYLMENFEEKEIEENTVDIIIDKIRRKIKPNQDITLENNIVAINAFLEKLFKYYGEPITVEKIEKGVNYEDVENIENNEQKIALEKFIKSPTMKKYPELKRIISNFLNRTSEQIDVERFAIENLNLRSVLNPSKIKEVNNRGNLYSFWKKIREEEEKFIGEIENLMETNIFKRDVKNNEYAKEIQRIMQNKKDELYYVHKFQKRKIKIAGKESRALSMFFKVLRKIDSTFISLKDLLQEEGKQRESESADDKTLTGQQKEAFLDFEELYDLNDYYQLTKIVQDTNIDPIGYMYIIDDLEEAGVLLGEKEEIKEYLNIKLDDILEYFEEEGVPYSAEDIDTLEDFIENGIVEMTEISEDDLYLPIFALESTSLGRTESAQQSFRGDKFERMTERIDSFLQDKSLDINKIEENILNLLENLRNYLEDENTIFQAQSYMTLLGVAEPSKQEKDKIKEGRKYAGIEYYLDSRSKRGEYREDIKEIESNIEEITKLVEKIYFLPFASPHIFGMDLPFEGNGDVRILMSYEESQSYASRIASLLRKRGEALVTTAQLNTIKKFMNYYLGAESRNDLNSFVDKAEDFYDEILEIYEHDSMKNIESKNILKKDLARDIASLIGNIADEIAYSGKEIKFQGINVKQAFEERKQFRGGENLKLEEIGALYSFFELIDTLPQSFTTNITEEQRVKIKELQTLSKEIRKQDFSTKLLEAHDSLRILKRQPIYYEYYNASNLDDMESFLTTAQNTFKKNYTAFEVGNIVEEIDSFDNISKSYGVSTEDVYIIKAHFR</sequence>
<dbReference type="KEGG" id="vg:80545145"/>
<protein>
    <submittedName>
        <fullName evidence="2">Uncharacterized protein</fullName>
    </submittedName>
</protein>
<dbReference type="GeneID" id="80545145"/>
<proteinExistence type="predicted"/>